<sequence>MNNRPGLGRSSRARLALGVAAVLAVAAPLSISGVAAAAEPAVPAVSTASNDGGTAAQWTTRTVAPGVEVRTGTVRNPAATPGWTVTVQAAVTSRFGTPAWAVVGTESWASATVSRLRAAGFEPDTTRVPWPDYTDTPRGLMGVRIRVGSYPTQDAAKSTASQVTAAGFRTVVEWTGYDSDQPADVENIQVAVIDPRRFTGSVKATHDGNVAQRETTSSVAAELGSLVGVNGGFFLTSDADGVQGVQAGIGAYNGELASMAVGSRAALILGDGGRHNRIADLTTTVTASAGRFDRAVGGINRTPGLARNCGLPGGIPTAEPRHDTTCTLIDDLVTFTAEYAHDLPVGTGVQAVLDSKDRVVSIGVRGGVVAPGHTVLQGIGAAADWLTAHAVVGKKVSVTEVVRDADGRRVRLGANDSVISAAPTLVENGRIRIDAATEGVVDPADLSFGYAWANNRQPRTMAGIDRRGRLLLVTVDGRLSGGSEGFTIAEGAAFMRSLGAEQALNLDGGGSTAMAVNGTLVNRPSDATGERAVGDTIQVLPRTR</sequence>
<accession>A0A239FE49</accession>
<evidence type="ECO:0000256" key="1">
    <source>
        <dbReference type="SAM" id="SignalP"/>
    </source>
</evidence>
<dbReference type="PANTHER" id="PTHR40446:SF2">
    <property type="entry name" value="N-ACETYLGLUCOSAMINE-1-PHOSPHODIESTER ALPHA-N-ACETYLGLUCOSAMINIDASE"/>
    <property type="match status" value="1"/>
</dbReference>
<evidence type="ECO:0000313" key="4">
    <source>
        <dbReference type="Proteomes" id="UP000198282"/>
    </source>
</evidence>
<evidence type="ECO:0000259" key="2">
    <source>
        <dbReference type="Pfam" id="PF09992"/>
    </source>
</evidence>
<dbReference type="RefSeq" id="WP_089207722.1">
    <property type="nucleotide sequence ID" value="NZ_FZOD01000011.1"/>
</dbReference>
<organism evidence="3 4">
    <name type="scientific">Streptosporangium subroseum</name>
    <dbReference type="NCBI Taxonomy" id="106412"/>
    <lineage>
        <taxon>Bacteria</taxon>
        <taxon>Bacillati</taxon>
        <taxon>Actinomycetota</taxon>
        <taxon>Actinomycetes</taxon>
        <taxon>Streptosporangiales</taxon>
        <taxon>Streptosporangiaceae</taxon>
        <taxon>Streptosporangium</taxon>
    </lineage>
</organism>
<dbReference type="AlphaFoldDB" id="A0A239FE49"/>
<evidence type="ECO:0000313" key="3">
    <source>
        <dbReference type="EMBL" id="SNS55216.1"/>
    </source>
</evidence>
<feature type="domain" description="Phosphodiester glycosidase" evidence="2">
    <location>
        <begin position="364"/>
        <end position="539"/>
    </location>
</feature>
<dbReference type="Pfam" id="PF09992">
    <property type="entry name" value="NAGPA"/>
    <property type="match status" value="1"/>
</dbReference>
<dbReference type="OrthoDB" id="9809781at2"/>
<proteinExistence type="predicted"/>
<dbReference type="Proteomes" id="UP000198282">
    <property type="component" value="Unassembled WGS sequence"/>
</dbReference>
<feature type="chain" id="PRO_5013031737" description="Phosphodiester glycosidase domain-containing protein" evidence="1">
    <location>
        <begin position="38"/>
        <end position="544"/>
    </location>
</feature>
<keyword evidence="1" id="KW-0732">Signal</keyword>
<keyword evidence="4" id="KW-1185">Reference proteome</keyword>
<name>A0A239FE49_9ACTN</name>
<dbReference type="EMBL" id="FZOD01000011">
    <property type="protein sequence ID" value="SNS55216.1"/>
    <property type="molecule type" value="Genomic_DNA"/>
</dbReference>
<dbReference type="InterPro" id="IPR018711">
    <property type="entry name" value="NAGPA"/>
</dbReference>
<protein>
    <recommendedName>
        <fullName evidence="2">Phosphodiester glycosidase domain-containing protein</fullName>
    </recommendedName>
</protein>
<reference evidence="3 4" key="1">
    <citation type="submission" date="2017-06" db="EMBL/GenBank/DDBJ databases">
        <authorList>
            <person name="Kim H.J."/>
            <person name="Triplett B.A."/>
        </authorList>
    </citation>
    <scope>NUCLEOTIDE SEQUENCE [LARGE SCALE GENOMIC DNA]</scope>
    <source>
        <strain evidence="3 4">CGMCC 4.2132</strain>
    </source>
</reference>
<dbReference type="PANTHER" id="PTHR40446">
    <property type="entry name" value="N-ACETYLGLUCOSAMINE-1-PHOSPHODIESTER ALPHA-N-ACETYLGLUCOSAMINIDASE"/>
    <property type="match status" value="1"/>
</dbReference>
<feature type="signal peptide" evidence="1">
    <location>
        <begin position="1"/>
        <end position="37"/>
    </location>
</feature>
<gene>
    <name evidence="3" type="ORF">SAMN05216276_1011120</name>
</gene>